<keyword evidence="9" id="KW-1185">Reference proteome</keyword>
<keyword evidence="5" id="KW-0378">Hydrolase</keyword>
<dbReference type="PANTHER" id="PTHR47268:SF4">
    <property type="entry name" value="ACYLPHOSPHATASE"/>
    <property type="match status" value="1"/>
</dbReference>
<gene>
    <name evidence="8" type="ORF">EII10_00380</name>
</gene>
<evidence type="ECO:0000256" key="4">
    <source>
        <dbReference type="ARBA" id="ARBA00047645"/>
    </source>
</evidence>
<evidence type="ECO:0000256" key="5">
    <source>
        <dbReference type="PROSITE-ProRule" id="PRU00520"/>
    </source>
</evidence>
<comment type="caution">
    <text evidence="8">The sequence shown here is derived from an EMBL/GenBank/DDBJ whole genome shotgun (WGS) entry which is preliminary data.</text>
</comment>
<evidence type="ECO:0000313" key="8">
    <source>
        <dbReference type="EMBL" id="RRD30619.1"/>
    </source>
</evidence>
<protein>
    <recommendedName>
        <fullName evidence="3 5">acylphosphatase</fullName>
        <ecNumber evidence="2 5">3.6.1.7</ecNumber>
    </recommendedName>
</protein>
<dbReference type="Gene3D" id="3.30.70.100">
    <property type="match status" value="1"/>
</dbReference>
<evidence type="ECO:0000256" key="2">
    <source>
        <dbReference type="ARBA" id="ARBA00012150"/>
    </source>
</evidence>
<evidence type="ECO:0000313" key="9">
    <source>
        <dbReference type="Proteomes" id="UP000271272"/>
    </source>
</evidence>
<dbReference type="AlphaFoldDB" id="A0A3P1V8X8"/>
<dbReference type="PRINTS" id="PR00112">
    <property type="entry name" value="ACYLPHPHTASE"/>
</dbReference>
<comment type="catalytic activity">
    <reaction evidence="4 5">
        <text>an acyl phosphate + H2O = a carboxylate + phosphate + H(+)</text>
        <dbReference type="Rhea" id="RHEA:14965"/>
        <dbReference type="ChEBI" id="CHEBI:15377"/>
        <dbReference type="ChEBI" id="CHEBI:15378"/>
        <dbReference type="ChEBI" id="CHEBI:29067"/>
        <dbReference type="ChEBI" id="CHEBI:43474"/>
        <dbReference type="ChEBI" id="CHEBI:59918"/>
        <dbReference type="EC" id="3.6.1.7"/>
    </reaction>
</comment>
<comment type="similarity">
    <text evidence="1 6">Belongs to the acylphosphatase family.</text>
</comment>
<dbReference type="Pfam" id="PF00708">
    <property type="entry name" value="Acylphosphatase"/>
    <property type="match status" value="1"/>
</dbReference>
<evidence type="ECO:0000259" key="7">
    <source>
        <dbReference type="PROSITE" id="PS51160"/>
    </source>
</evidence>
<sequence length="98" mass="10826">MADTAPRIRTIHALVSGRVQGVGFRFHCAQEAQDLGLVGEVRNLPDGDVEVLAQGPADDVARLVAWLYHGPDWASVSRVRLTDRQAGSLRARRFEITY</sequence>
<reference evidence="8 9" key="1">
    <citation type="submission" date="2018-11" db="EMBL/GenBank/DDBJ databases">
        <title>Genomes From Bacteria Associated with the Canine Oral Cavity: a Test Case for Automated Genome-Based Taxonomic Assignment.</title>
        <authorList>
            <person name="Coil D.A."/>
            <person name="Jospin G."/>
            <person name="Darling A.E."/>
            <person name="Wallis C."/>
            <person name="Davis I.J."/>
            <person name="Harris S."/>
            <person name="Eisen J.A."/>
            <person name="Holcombe L.J."/>
            <person name="O'Flynn C."/>
        </authorList>
    </citation>
    <scope>NUCLEOTIDE SEQUENCE [LARGE SCALE GENOMIC DNA]</scope>
    <source>
        <strain evidence="8 9">OH5050</strain>
    </source>
</reference>
<dbReference type="OrthoDB" id="3182027at2"/>
<dbReference type="PROSITE" id="PS00150">
    <property type="entry name" value="ACYLPHOSPHATASE_1"/>
    <property type="match status" value="1"/>
</dbReference>
<dbReference type="EMBL" id="RQZC01000001">
    <property type="protein sequence ID" value="RRD30619.1"/>
    <property type="molecule type" value="Genomic_DNA"/>
</dbReference>
<dbReference type="InterPro" id="IPR001792">
    <property type="entry name" value="Acylphosphatase-like_dom"/>
</dbReference>
<evidence type="ECO:0000256" key="1">
    <source>
        <dbReference type="ARBA" id="ARBA00005614"/>
    </source>
</evidence>
<dbReference type="PANTHER" id="PTHR47268">
    <property type="entry name" value="ACYLPHOSPHATASE"/>
    <property type="match status" value="1"/>
</dbReference>
<feature type="active site" evidence="5">
    <location>
        <position position="43"/>
    </location>
</feature>
<dbReference type="GO" id="GO:0003998">
    <property type="term" value="F:acylphosphatase activity"/>
    <property type="evidence" value="ECO:0007669"/>
    <property type="project" value="UniProtKB-EC"/>
</dbReference>
<feature type="domain" description="Acylphosphatase-like" evidence="7">
    <location>
        <begin position="10"/>
        <end position="98"/>
    </location>
</feature>
<name>A0A3P1V8X8_9ACTO</name>
<accession>A0A3P1V8X8</accession>
<dbReference type="InterPro" id="IPR017968">
    <property type="entry name" value="Acylphosphatase_CS"/>
</dbReference>
<dbReference type="RefSeq" id="WP_124932538.1">
    <property type="nucleotide sequence ID" value="NZ_RQZC01000001.1"/>
</dbReference>
<dbReference type="InterPro" id="IPR020456">
    <property type="entry name" value="Acylphosphatase"/>
</dbReference>
<organism evidence="8 9">
    <name type="scientific">Actinomyces bowdenii</name>
    <dbReference type="NCBI Taxonomy" id="131109"/>
    <lineage>
        <taxon>Bacteria</taxon>
        <taxon>Bacillati</taxon>
        <taxon>Actinomycetota</taxon>
        <taxon>Actinomycetes</taxon>
        <taxon>Actinomycetales</taxon>
        <taxon>Actinomycetaceae</taxon>
        <taxon>Actinomyces</taxon>
    </lineage>
</organism>
<evidence type="ECO:0000256" key="6">
    <source>
        <dbReference type="RuleBase" id="RU004168"/>
    </source>
</evidence>
<dbReference type="InterPro" id="IPR036046">
    <property type="entry name" value="Acylphosphatase-like_dom_sf"/>
</dbReference>
<proteinExistence type="inferred from homology"/>
<evidence type="ECO:0000256" key="3">
    <source>
        <dbReference type="ARBA" id="ARBA00015991"/>
    </source>
</evidence>
<dbReference type="EC" id="3.6.1.7" evidence="2 5"/>
<dbReference type="SUPFAM" id="SSF54975">
    <property type="entry name" value="Acylphosphatase/BLUF domain-like"/>
    <property type="match status" value="1"/>
</dbReference>
<feature type="active site" evidence="5">
    <location>
        <position position="25"/>
    </location>
</feature>
<dbReference type="Proteomes" id="UP000271272">
    <property type="component" value="Unassembled WGS sequence"/>
</dbReference>
<dbReference type="PROSITE" id="PS51160">
    <property type="entry name" value="ACYLPHOSPHATASE_3"/>
    <property type="match status" value="1"/>
</dbReference>